<sequence>MKALIPLKPYLNERFPMMSADKCHLLIVNGTHKEGYLEYTVRLLILDYRSDPIEVIVALREWLKSKNRHLDATAKDIQISFSSEIIDTDTFDLEIDFPQRDKIVAEDESYHVCPPLVWDDIKGGFFPEGE</sequence>
<comment type="caution">
    <text evidence="1">The sequence shown here is derived from an EMBL/GenBank/DDBJ whole genome shotgun (WGS) entry which is preliminary data.</text>
</comment>
<evidence type="ECO:0008006" key="3">
    <source>
        <dbReference type="Google" id="ProtNLM"/>
    </source>
</evidence>
<keyword evidence="2" id="KW-1185">Reference proteome</keyword>
<dbReference type="InterPro" id="IPR009678">
    <property type="entry name" value="Phage_tail_completion_R"/>
</dbReference>
<reference evidence="1 2" key="1">
    <citation type="submission" date="2013-03" db="EMBL/GenBank/DDBJ databases">
        <title>The Genome Sequence of Acinetobacter tandoii CIP 107469.</title>
        <authorList>
            <consortium name="The Broad Institute Genome Sequencing Platform"/>
            <consortium name="The Broad Institute Genome Sequencing Center for Infectious Disease"/>
            <person name="Cerqueira G."/>
            <person name="Feldgarden M."/>
            <person name="Courvalin P."/>
            <person name="Perichon B."/>
            <person name="Grillot-Courvalin C."/>
            <person name="Clermont D."/>
            <person name="Rocha E."/>
            <person name="Yoon E.-J."/>
            <person name="Nemec A."/>
            <person name="Walker B."/>
            <person name="Young S.K."/>
            <person name="Zeng Q."/>
            <person name="Gargeya S."/>
            <person name="Fitzgerald M."/>
            <person name="Haas B."/>
            <person name="Abouelleil A."/>
            <person name="Alvarado L."/>
            <person name="Arachchi H.M."/>
            <person name="Berlin A.M."/>
            <person name="Chapman S.B."/>
            <person name="Dewar J."/>
            <person name="Goldberg J."/>
            <person name="Griggs A."/>
            <person name="Gujja S."/>
            <person name="Hansen M."/>
            <person name="Howarth C."/>
            <person name="Imamovic A."/>
            <person name="Larimer J."/>
            <person name="McCowan C."/>
            <person name="Murphy C."/>
            <person name="Neiman D."/>
            <person name="Pearson M."/>
            <person name="Priest M."/>
            <person name="Roberts A."/>
            <person name="Saif S."/>
            <person name="Shea T."/>
            <person name="Sisk P."/>
            <person name="Sykes S."/>
            <person name="Wortman J."/>
            <person name="Nusbaum C."/>
            <person name="Birren B."/>
        </authorList>
    </citation>
    <scope>NUCLEOTIDE SEQUENCE [LARGE SCALE GENOMIC DNA]</scope>
    <source>
        <strain evidence="1 2">CIP 107469</strain>
    </source>
</reference>
<dbReference type="RefSeq" id="WP_016167149.1">
    <property type="nucleotide sequence ID" value="NZ_JHZG01000017.1"/>
</dbReference>
<evidence type="ECO:0000313" key="1">
    <source>
        <dbReference type="EMBL" id="EOR07209.1"/>
    </source>
</evidence>
<evidence type="ECO:0000313" key="2">
    <source>
        <dbReference type="Proteomes" id="UP000016201"/>
    </source>
</evidence>
<dbReference type="Proteomes" id="UP000016201">
    <property type="component" value="Unassembled WGS sequence"/>
</dbReference>
<dbReference type="AlphaFoldDB" id="R9AY78"/>
<dbReference type="EMBL" id="AQFM01000037">
    <property type="protein sequence ID" value="EOR07209.1"/>
    <property type="molecule type" value="Genomic_DNA"/>
</dbReference>
<protein>
    <recommendedName>
        <fullName evidence="3">Phage tail protein</fullName>
    </recommendedName>
</protein>
<dbReference type="Pfam" id="PF06891">
    <property type="entry name" value="P2_Phage_GpR"/>
    <property type="match status" value="1"/>
</dbReference>
<organism evidence="1 2">
    <name type="scientific">Acinetobacter tandoii DSM 14970 = CIP 107469</name>
    <dbReference type="NCBI Taxonomy" id="1120927"/>
    <lineage>
        <taxon>Bacteria</taxon>
        <taxon>Pseudomonadati</taxon>
        <taxon>Pseudomonadota</taxon>
        <taxon>Gammaproteobacteria</taxon>
        <taxon>Moraxellales</taxon>
        <taxon>Moraxellaceae</taxon>
        <taxon>Acinetobacter</taxon>
    </lineage>
</organism>
<gene>
    <name evidence="1" type="ORF">I593_02096</name>
</gene>
<accession>R9AY78</accession>
<proteinExistence type="predicted"/>
<dbReference type="eggNOG" id="ENOG503188P">
    <property type="taxonomic scope" value="Bacteria"/>
</dbReference>
<dbReference type="PATRIC" id="fig|1120927.3.peg.2033"/>
<dbReference type="OrthoDB" id="6689532at2"/>
<name>R9AY78_9GAMM</name>